<reference evidence="1 2" key="1">
    <citation type="journal article" date="2019" name="Commun. Biol.">
        <title>The bagworm genome reveals a unique fibroin gene that provides high tensile strength.</title>
        <authorList>
            <person name="Kono N."/>
            <person name="Nakamura H."/>
            <person name="Ohtoshi R."/>
            <person name="Tomita M."/>
            <person name="Numata K."/>
            <person name="Arakawa K."/>
        </authorList>
    </citation>
    <scope>NUCLEOTIDE SEQUENCE [LARGE SCALE GENOMIC DNA]</scope>
</reference>
<name>A0A4C2A6T5_EUMVA</name>
<comment type="caution">
    <text evidence="1">The sequence shown here is derived from an EMBL/GenBank/DDBJ whole genome shotgun (WGS) entry which is preliminary data.</text>
</comment>
<sequence>MNLALVDLLRIKSPLPTTDETQDRSREKIATIHQQKGCPFKSVKLCTIPDPTDSSEPQSFLELSPAVLWSRVVAPARRLRTGRHRIRMLITCELADDFQLMSLCPIKLTRSVLQKAHQAVGRGRDYLLHIVIDSQPALGQRKGLKVWARRLQ</sequence>
<keyword evidence="2" id="KW-1185">Reference proteome</keyword>
<proteinExistence type="predicted"/>
<dbReference type="AlphaFoldDB" id="A0A4C2A6T5"/>
<dbReference type="EMBL" id="BGZK01002684">
    <property type="protein sequence ID" value="GBP95808.1"/>
    <property type="molecule type" value="Genomic_DNA"/>
</dbReference>
<organism evidence="1 2">
    <name type="scientific">Eumeta variegata</name>
    <name type="common">Bagworm moth</name>
    <name type="synonym">Eumeta japonica</name>
    <dbReference type="NCBI Taxonomy" id="151549"/>
    <lineage>
        <taxon>Eukaryota</taxon>
        <taxon>Metazoa</taxon>
        <taxon>Ecdysozoa</taxon>
        <taxon>Arthropoda</taxon>
        <taxon>Hexapoda</taxon>
        <taxon>Insecta</taxon>
        <taxon>Pterygota</taxon>
        <taxon>Neoptera</taxon>
        <taxon>Endopterygota</taxon>
        <taxon>Lepidoptera</taxon>
        <taxon>Glossata</taxon>
        <taxon>Ditrysia</taxon>
        <taxon>Tineoidea</taxon>
        <taxon>Psychidae</taxon>
        <taxon>Oiketicinae</taxon>
        <taxon>Eumeta</taxon>
    </lineage>
</organism>
<dbReference type="Proteomes" id="UP000299102">
    <property type="component" value="Unassembled WGS sequence"/>
</dbReference>
<accession>A0A4C2A6T5</accession>
<gene>
    <name evidence="1" type="ORF">EVAR_87937_1</name>
</gene>
<protein>
    <submittedName>
        <fullName evidence="1">Uncharacterized protein</fullName>
    </submittedName>
</protein>
<evidence type="ECO:0000313" key="2">
    <source>
        <dbReference type="Proteomes" id="UP000299102"/>
    </source>
</evidence>
<evidence type="ECO:0000313" key="1">
    <source>
        <dbReference type="EMBL" id="GBP95808.1"/>
    </source>
</evidence>